<dbReference type="GO" id="GO:0005886">
    <property type="term" value="C:plasma membrane"/>
    <property type="evidence" value="ECO:0007669"/>
    <property type="project" value="UniProtKB-SubCell"/>
</dbReference>
<dbReference type="InterPro" id="IPR002146">
    <property type="entry name" value="ATP_synth_b/b'su_bac/chlpt"/>
</dbReference>
<comment type="similarity">
    <text evidence="1 13">Belongs to the ATPase B chain family.</text>
</comment>
<evidence type="ECO:0000313" key="15">
    <source>
        <dbReference type="EMBL" id="SDZ81005.1"/>
    </source>
</evidence>
<keyword evidence="2 13" id="KW-0813">Transport</keyword>
<evidence type="ECO:0000256" key="13">
    <source>
        <dbReference type="HAMAP-Rule" id="MF_01398"/>
    </source>
</evidence>
<keyword evidence="14" id="KW-0175">Coiled coil</keyword>
<keyword evidence="5 13" id="KW-0375">Hydrogen ion transport</keyword>
<comment type="function">
    <text evidence="10 13">F(1)F(0) ATP synthase produces ATP from ADP in the presence of a proton or sodium gradient. F-type ATPases consist of two structural domains, F(1) containing the extramembraneous catalytic core and F(0) containing the membrane proton channel, linked together by a central stalk and a peripheral stalk. During catalysis, ATP synthesis in the catalytic domain of F(1) is coupled via a rotary mechanism of the central stalk subunits to proton translocation.</text>
</comment>
<dbReference type="InterPro" id="IPR050059">
    <property type="entry name" value="ATP_synthase_B_chain"/>
</dbReference>
<evidence type="ECO:0000256" key="5">
    <source>
        <dbReference type="ARBA" id="ARBA00022781"/>
    </source>
</evidence>
<comment type="subcellular location">
    <subcellularLocation>
        <location evidence="13">Cell membrane</location>
        <topology evidence="13">Single-pass membrane protein</topology>
    </subcellularLocation>
    <subcellularLocation>
        <location evidence="12">Endomembrane system</location>
        <topology evidence="12">Single-pass membrane protein</topology>
    </subcellularLocation>
</comment>
<evidence type="ECO:0000256" key="1">
    <source>
        <dbReference type="ARBA" id="ARBA00005513"/>
    </source>
</evidence>
<keyword evidence="6 13" id="KW-1133">Transmembrane helix</keyword>
<dbReference type="GO" id="GO:0046933">
    <property type="term" value="F:proton-transporting ATP synthase activity, rotational mechanism"/>
    <property type="evidence" value="ECO:0007669"/>
    <property type="project" value="UniProtKB-UniRule"/>
</dbReference>
<evidence type="ECO:0000256" key="14">
    <source>
        <dbReference type="SAM" id="Coils"/>
    </source>
</evidence>
<feature type="transmembrane region" description="Helical" evidence="13">
    <location>
        <begin position="6"/>
        <end position="27"/>
    </location>
</feature>
<proteinExistence type="inferred from homology"/>
<dbReference type="PANTHER" id="PTHR33445">
    <property type="entry name" value="ATP SYNTHASE SUBUNIT B', CHLOROPLASTIC"/>
    <property type="match status" value="1"/>
</dbReference>
<dbReference type="AlphaFoldDB" id="A0A1H3W1H2"/>
<dbReference type="RefSeq" id="WP_091384758.1">
    <property type="nucleotide sequence ID" value="NZ_FNQO01000001.1"/>
</dbReference>
<evidence type="ECO:0000313" key="16">
    <source>
        <dbReference type="Proteomes" id="UP000198658"/>
    </source>
</evidence>
<dbReference type="Pfam" id="PF00430">
    <property type="entry name" value="ATP-synt_B"/>
    <property type="match status" value="1"/>
</dbReference>
<evidence type="ECO:0000256" key="11">
    <source>
        <dbReference type="ARBA" id="ARBA00025614"/>
    </source>
</evidence>
<keyword evidence="3 13" id="KW-0138">CF(0)</keyword>
<keyword evidence="13" id="KW-1003">Cell membrane</keyword>
<keyword evidence="8 13" id="KW-0472">Membrane</keyword>
<keyword evidence="16" id="KW-1185">Reference proteome</keyword>
<evidence type="ECO:0000256" key="9">
    <source>
        <dbReference type="ARBA" id="ARBA00023310"/>
    </source>
</evidence>
<dbReference type="Pfam" id="PF00213">
    <property type="entry name" value="OSCP"/>
    <property type="match status" value="1"/>
</dbReference>
<keyword evidence="4 13" id="KW-0812">Transmembrane</keyword>
<evidence type="ECO:0000256" key="10">
    <source>
        <dbReference type="ARBA" id="ARBA00025198"/>
    </source>
</evidence>
<dbReference type="HAMAP" id="MF_01398">
    <property type="entry name" value="ATP_synth_b_bprime"/>
    <property type="match status" value="1"/>
</dbReference>
<keyword evidence="9 13" id="KW-0066">ATP synthesis</keyword>
<sequence length="251" mass="29262">MELSWSTFLLEIINFLVLVWILKRFFYRPLQDVIARRQRGIEERLAKAEEMQRTAQELQKKYQGRLEQWQAERQQAREVLENELKAERAQRQAALQQELAQQREKAAAMEQRRQRDQHRKLELQALEQGSQFAARLLERAAGPELEERLGEMLTDAIEELEPSQLQQLRAQLTERDTVAEVASAFPLAPEQRQKIEALLQEVLQRQLHCHYVEDPELVAGLRIGVGGWELDANVRDELHGFARLAREPAGD</sequence>
<protein>
    <recommendedName>
        <fullName evidence="13">ATP synthase subunit b</fullName>
    </recommendedName>
    <alternativeName>
        <fullName evidence="13">ATP synthase F(0) sector subunit b</fullName>
    </alternativeName>
    <alternativeName>
        <fullName evidence="13">ATPase subunit I</fullName>
    </alternativeName>
    <alternativeName>
        <fullName evidence="13">F-type ATPase subunit b</fullName>
        <shortName evidence="13">F-ATPase subunit b</shortName>
    </alternativeName>
</protein>
<dbReference type="InterPro" id="IPR000711">
    <property type="entry name" value="ATPase_OSCP/dsu"/>
</dbReference>
<dbReference type="GO" id="GO:0046961">
    <property type="term" value="F:proton-transporting ATPase activity, rotational mechanism"/>
    <property type="evidence" value="ECO:0007669"/>
    <property type="project" value="TreeGrafter"/>
</dbReference>
<dbReference type="OrthoDB" id="466272at2"/>
<dbReference type="STRING" id="658218.SAMN05216562_0482"/>
<reference evidence="16" key="1">
    <citation type="submission" date="2016-10" db="EMBL/GenBank/DDBJ databases">
        <authorList>
            <person name="Varghese N."/>
            <person name="Submissions S."/>
        </authorList>
    </citation>
    <scope>NUCLEOTIDE SEQUENCE [LARGE SCALE GENOMIC DNA]</scope>
    <source>
        <strain evidence="16">CGMCC 1.10657</strain>
    </source>
</reference>
<dbReference type="EMBL" id="FNQO01000001">
    <property type="protein sequence ID" value="SDZ81005.1"/>
    <property type="molecule type" value="Genomic_DNA"/>
</dbReference>
<dbReference type="CDD" id="cd06503">
    <property type="entry name" value="ATP-synt_Fo_b"/>
    <property type="match status" value="1"/>
</dbReference>
<evidence type="ECO:0000256" key="7">
    <source>
        <dbReference type="ARBA" id="ARBA00023065"/>
    </source>
</evidence>
<dbReference type="Proteomes" id="UP000198658">
    <property type="component" value="Unassembled WGS sequence"/>
</dbReference>
<comment type="subunit">
    <text evidence="13">F-type ATPases have 2 components, F(1) - the catalytic core - and F(0) - the membrane proton channel. F(1) has five subunits: alpha(3), beta(3), gamma(1), delta(1), epsilon(1). F(0) has three main subunits: a(1), b(2) and c(10-14). The alpha and beta chains form an alternating ring which encloses part of the gamma chain. F(1) is attached to F(0) by a central stalk formed by the gamma and epsilon chains, while a peripheral stalk is formed by the delta and b chains.</text>
</comment>
<feature type="coiled-coil region" evidence="14">
    <location>
        <begin position="41"/>
        <end position="119"/>
    </location>
</feature>
<dbReference type="PANTHER" id="PTHR33445:SF2">
    <property type="entry name" value="ATP SYNTHASE SUBUNIT B', CHLOROPLASTIC"/>
    <property type="match status" value="1"/>
</dbReference>
<evidence type="ECO:0000256" key="3">
    <source>
        <dbReference type="ARBA" id="ARBA00022547"/>
    </source>
</evidence>
<evidence type="ECO:0000256" key="4">
    <source>
        <dbReference type="ARBA" id="ARBA00022692"/>
    </source>
</evidence>
<gene>
    <name evidence="13" type="primary">atpF</name>
    <name evidence="15" type="ORF">SAMN05216562_0482</name>
</gene>
<evidence type="ECO:0000256" key="8">
    <source>
        <dbReference type="ARBA" id="ARBA00023136"/>
    </source>
</evidence>
<comment type="function">
    <text evidence="11">Component of the F(0) channel, it forms part of the peripheral stalk, linking F(1) to F(0). The b'-subunit is a diverged and duplicated form of b found in plants and photosynthetic bacteria.</text>
</comment>
<organism evidence="15 16">
    <name type="scientific">Microbulbifer marinus</name>
    <dbReference type="NCBI Taxonomy" id="658218"/>
    <lineage>
        <taxon>Bacteria</taxon>
        <taxon>Pseudomonadati</taxon>
        <taxon>Pseudomonadota</taxon>
        <taxon>Gammaproteobacteria</taxon>
        <taxon>Cellvibrionales</taxon>
        <taxon>Microbulbiferaceae</taxon>
        <taxon>Microbulbifer</taxon>
    </lineage>
</organism>
<evidence type="ECO:0000256" key="2">
    <source>
        <dbReference type="ARBA" id="ARBA00022448"/>
    </source>
</evidence>
<evidence type="ECO:0000256" key="6">
    <source>
        <dbReference type="ARBA" id="ARBA00022989"/>
    </source>
</evidence>
<accession>A0A1H3W1H2</accession>
<name>A0A1H3W1H2_9GAMM</name>
<dbReference type="GO" id="GO:0012505">
    <property type="term" value="C:endomembrane system"/>
    <property type="evidence" value="ECO:0007669"/>
    <property type="project" value="UniProtKB-SubCell"/>
</dbReference>
<keyword evidence="7 13" id="KW-0406">Ion transport</keyword>
<evidence type="ECO:0000256" key="12">
    <source>
        <dbReference type="ARBA" id="ARBA00037847"/>
    </source>
</evidence>
<dbReference type="GO" id="GO:0045259">
    <property type="term" value="C:proton-transporting ATP synthase complex"/>
    <property type="evidence" value="ECO:0007669"/>
    <property type="project" value="UniProtKB-KW"/>
</dbReference>